<dbReference type="InterPro" id="IPR001345">
    <property type="entry name" value="PG/BPGM_mutase_AS"/>
</dbReference>
<feature type="domain" description="6-phosphofructo-2-kinase" evidence="4">
    <location>
        <begin position="63"/>
        <end position="210"/>
    </location>
</feature>
<dbReference type="AlphaFoldDB" id="A0AAV0IRB8"/>
<dbReference type="InterPro" id="IPR013078">
    <property type="entry name" value="His_Pase_superF_clade-1"/>
</dbReference>
<dbReference type="SMART" id="SM00855">
    <property type="entry name" value="PGAM"/>
    <property type="match status" value="1"/>
</dbReference>
<accession>A0AAV0IRB8</accession>
<dbReference type="Gene3D" id="3.40.50.300">
    <property type="entry name" value="P-loop containing nucleotide triphosphate hydrolases"/>
    <property type="match status" value="1"/>
</dbReference>
<protein>
    <recommendedName>
        <fullName evidence="4">6-phosphofructo-2-kinase domain-containing protein</fullName>
    </recommendedName>
</protein>
<evidence type="ECO:0000313" key="6">
    <source>
        <dbReference type="Proteomes" id="UP001154282"/>
    </source>
</evidence>
<dbReference type="Pfam" id="PF01591">
    <property type="entry name" value="6PF2K"/>
    <property type="match status" value="1"/>
</dbReference>
<feature type="binding site" evidence="3">
    <location>
        <begin position="217"/>
        <end position="224"/>
    </location>
    <ligand>
        <name>substrate</name>
    </ligand>
</feature>
<dbReference type="InterPro" id="IPR027417">
    <property type="entry name" value="P-loop_NTPase"/>
</dbReference>
<dbReference type="GO" id="GO:0005829">
    <property type="term" value="C:cytosol"/>
    <property type="evidence" value="ECO:0007669"/>
    <property type="project" value="TreeGrafter"/>
</dbReference>
<dbReference type="GO" id="GO:0006003">
    <property type="term" value="P:fructose 2,6-bisphosphate metabolic process"/>
    <property type="evidence" value="ECO:0007669"/>
    <property type="project" value="InterPro"/>
</dbReference>
<evidence type="ECO:0000313" key="5">
    <source>
        <dbReference type="EMBL" id="CAI0399981.1"/>
    </source>
</evidence>
<dbReference type="PROSITE" id="PS00175">
    <property type="entry name" value="PG_MUTASE"/>
    <property type="match status" value="1"/>
</dbReference>
<evidence type="ECO:0000256" key="1">
    <source>
        <dbReference type="ARBA" id="ARBA00022741"/>
    </source>
</evidence>
<dbReference type="GO" id="GO:0005524">
    <property type="term" value="F:ATP binding"/>
    <property type="evidence" value="ECO:0007669"/>
    <property type="project" value="UniProtKB-KW"/>
</dbReference>
<comment type="caution">
    <text evidence="5">The sequence shown here is derived from an EMBL/GenBank/DDBJ whole genome shotgun (WGS) entry which is preliminary data.</text>
</comment>
<evidence type="ECO:0000256" key="3">
    <source>
        <dbReference type="PIRSR" id="PIRSR613078-2"/>
    </source>
</evidence>
<dbReference type="SUPFAM" id="SSF53254">
    <property type="entry name" value="Phosphoglycerate mutase-like"/>
    <property type="match status" value="1"/>
</dbReference>
<dbReference type="EMBL" id="CAMGYJ010000004">
    <property type="protein sequence ID" value="CAI0399981.1"/>
    <property type="molecule type" value="Genomic_DNA"/>
</dbReference>
<dbReference type="GO" id="GO:0006000">
    <property type="term" value="P:fructose metabolic process"/>
    <property type="evidence" value="ECO:0007669"/>
    <property type="project" value="InterPro"/>
</dbReference>
<dbReference type="InterPro" id="IPR013079">
    <property type="entry name" value="6Phosfructo_kin"/>
</dbReference>
<dbReference type="FunFam" id="3.40.50.1240:FF:000006">
    <property type="entry name" value="6-phosphofructo-2-kinase/fructose-2, 6-bisphosphatase"/>
    <property type="match status" value="1"/>
</dbReference>
<dbReference type="InterPro" id="IPR029033">
    <property type="entry name" value="His_PPase_superfam"/>
</dbReference>
<dbReference type="CDD" id="cd07067">
    <property type="entry name" value="HP_PGM_like"/>
    <property type="match status" value="1"/>
</dbReference>
<evidence type="ECO:0000256" key="2">
    <source>
        <dbReference type="ARBA" id="ARBA00022840"/>
    </source>
</evidence>
<dbReference type="PIRSF" id="PIRSF000709">
    <property type="entry name" value="6PFK_2-Ptase"/>
    <property type="match status" value="1"/>
</dbReference>
<name>A0AAV0IRB8_9ROSI</name>
<dbReference type="GO" id="GO:0004331">
    <property type="term" value="F:fructose-2,6-bisphosphate 2-phosphatase activity"/>
    <property type="evidence" value="ECO:0007669"/>
    <property type="project" value="TreeGrafter"/>
</dbReference>
<dbReference type="GO" id="GO:0003873">
    <property type="term" value="F:6-phosphofructo-2-kinase activity"/>
    <property type="evidence" value="ECO:0007669"/>
    <property type="project" value="InterPro"/>
</dbReference>
<keyword evidence="1" id="KW-0547">Nucleotide-binding</keyword>
<dbReference type="SUPFAM" id="SSF52540">
    <property type="entry name" value="P-loop containing nucleoside triphosphate hydrolases"/>
    <property type="match status" value="1"/>
</dbReference>
<dbReference type="InterPro" id="IPR003094">
    <property type="entry name" value="6Pfruct_kin"/>
</dbReference>
<evidence type="ECO:0000259" key="4">
    <source>
        <dbReference type="Pfam" id="PF01591"/>
    </source>
</evidence>
<reference evidence="5" key="1">
    <citation type="submission" date="2022-08" db="EMBL/GenBank/DDBJ databases">
        <authorList>
            <person name="Gutierrez-Valencia J."/>
        </authorList>
    </citation>
    <scope>NUCLEOTIDE SEQUENCE</scope>
</reference>
<feature type="binding site" evidence="3">
    <location>
        <position position="269"/>
    </location>
    <ligand>
        <name>substrate</name>
    </ligand>
</feature>
<dbReference type="Proteomes" id="UP001154282">
    <property type="component" value="Unassembled WGS sequence"/>
</dbReference>
<organism evidence="5 6">
    <name type="scientific">Linum tenue</name>
    <dbReference type="NCBI Taxonomy" id="586396"/>
    <lineage>
        <taxon>Eukaryota</taxon>
        <taxon>Viridiplantae</taxon>
        <taxon>Streptophyta</taxon>
        <taxon>Embryophyta</taxon>
        <taxon>Tracheophyta</taxon>
        <taxon>Spermatophyta</taxon>
        <taxon>Magnoliopsida</taxon>
        <taxon>eudicotyledons</taxon>
        <taxon>Gunneridae</taxon>
        <taxon>Pentapetalae</taxon>
        <taxon>rosids</taxon>
        <taxon>fabids</taxon>
        <taxon>Malpighiales</taxon>
        <taxon>Linaceae</taxon>
        <taxon>Linum</taxon>
    </lineage>
</organism>
<dbReference type="PANTHER" id="PTHR10606:SF44">
    <property type="entry name" value="6-PHOSPHOFRUCTO 2-KINASE_FRUCTOSE 2,6-BISPHOSPHATASE LONG FORM"/>
    <property type="match status" value="1"/>
</dbReference>
<sequence>MNSLQFHYFRLVFLLGERPLLQLNSLAIFAGWVITPNILMLGSIDALSMALTRMLIFSEATILKAWKHVASLAMEDMIAWMQEGGQVGIFDATNSTRERRNMLMKMAEGNCKMIFLETLCNDKRIIERNIRLKIQQSPDYAEQPDFEAGYEDFKSRLDNYEKVYEPVEEGSYIKMIDMVSGNGGQIQVNNISGYLPGRIVFFLVNTHLTPRPILLTRHGESRHNLRGRIGGDSLLSDTGEIYAKKLSNFVEKRLKSEKAASIWTSTLQRTIQTAGPIVDFPKIQWRALDEINAGVCDGMTYEEIKRNMPEEYESRKNDKLRYRYPRGESYLDVIQRLEPVIIELERQRAPVVVISHQAVLRALYAYFADRPLKEIPHIEMPLHTIIEIQMGVTGVQEKRYKLMD</sequence>
<gene>
    <name evidence="5" type="ORF">LITE_LOCUS10546</name>
</gene>
<keyword evidence="2" id="KW-0067">ATP-binding</keyword>
<keyword evidence="6" id="KW-1185">Reference proteome</keyword>
<dbReference type="PRINTS" id="PR00991">
    <property type="entry name" value="6PFRUCTKNASE"/>
</dbReference>
<dbReference type="PANTHER" id="PTHR10606">
    <property type="entry name" value="6-PHOSPHOFRUCTO-2-KINASE/FRUCTOSE-2,6-BISPHOSPHATASE"/>
    <property type="match status" value="1"/>
</dbReference>
<proteinExistence type="predicted"/>
<dbReference type="Pfam" id="PF00300">
    <property type="entry name" value="His_Phos_1"/>
    <property type="match status" value="1"/>
</dbReference>
<dbReference type="Gene3D" id="3.40.50.1240">
    <property type="entry name" value="Phosphoglycerate mutase-like"/>
    <property type="match status" value="1"/>
</dbReference>